<keyword evidence="3" id="KW-1185">Reference proteome</keyword>
<dbReference type="InterPro" id="IPR022562">
    <property type="entry name" value="DUF3466"/>
</dbReference>
<evidence type="ECO:0000313" key="3">
    <source>
        <dbReference type="Proteomes" id="UP000002350"/>
    </source>
</evidence>
<dbReference type="AlphaFoldDB" id="D4ZJI5"/>
<evidence type="ECO:0000256" key="1">
    <source>
        <dbReference type="SAM" id="SignalP"/>
    </source>
</evidence>
<sequence length="641" mass="70198">MGIALMKLKMDKALSLVAVGVISVLQGANAAPVYEIKNLDEIYSQADGAELIGTLKGTRSGYGMAVNANGEAVGLAKGKKYLSVSEDDDGVIDIEDGIAPEERIVLSINTPIKANNFTFTAEENDQASKPWLPTFDSVNGTTDPSLTDPVVPSTINSVDAYFYAINDAGVKVGAMTAPEQTAPYTGSTPDQEFWYYRDFEERGFVKNADGIETALVPPLTEYDKGDGTPAVNVGGYSVAAKVNANGLVVGFVGTELSKNAKDRINGCITGTSYPVDVCVQNLQFPYDSYDRSYINYQVRGYVWQLNAEGTAVASGTELPLGLTPSSSSTTIYTAQGFSANTQGTVVGRSHVYRKGNKDKLAYDAAYWTKNEATGDYEYNWVPMIDDRRQSIAFDINDNGILVGSYKQYLQGYERDKFFYFDTNGTGDLVTPYDFSSSTGISDLSSKPKDINNKGQVVGYIETTHDKEKPRPKAGFLFDKNTNDFRNLNQLLTCESKGFKKVDDKWVRKTVEVIDGTGKKLVYNEDLVVVEANSINEEGLIVGTVSVRKPQYKFDSKGNLVIGDNGLPVFEVNGNGDPLTSYLPRMLVLKTNGAEASDDWLKANDCTDGNEEPDDYERKGAASFAWLFALPLLWFRRRYSVK</sequence>
<organism evidence="2 3">
    <name type="scientific">Shewanella violacea (strain JCM 10179 / CIP 106290 / LMG 19151 / DSS12)</name>
    <dbReference type="NCBI Taxonomy" id="637905"/>
    <lineage>
        <taxon>Bacteria</taxon>
        <taxon>Pseudomonadati</taxon>
        <taxon>Pseudomonadota</taxon>
        <taxon>Gammaproteobacteria</taxon>
        <taxon>Alteromonadales</taxon>
        <taxon>Shewanellaceae</taxon>
        <taxon>Shewanella</taxon>
    </lineage>
</organism>
<keyword evidence="1" id="KW-0732">Signal</keyword>
<accession>D4ZJI5</accession>
<dbReference type="HOGENOM" id="CLU_437360_0_0_6"/>
<evidence type="ECO:0008006" key="4">
    <source>
        <dbReference type="Google" id="ProtNLM"/>
    </source>
</evidence>
<dbReference type="EMBL" id="AP011177">
    <property type="protein sequence ID" value="BAJ01834.1"/>
    <property type="molecule type" value="Genomic_DNA"/>
</dbReference>
<dbReference type="Proteomes" id="UP000002350">
    <property type="component" value="Chromosome"/>
</dbReference>
<proteinExistence type="predicted"/>
<gene>
    <name evidence="2" type="ordered locus">SVI_1863</name>
</gene>
<dbReference type="eggNOG" id="COG5563">
    <property type="taxonomic scope" value="Bacteria"/>
</dbReference>
<dbReference type="Pfam" id="PF11949">
    <property type="entry name" value="DUF3466"/>
    <property type="match status" value="1"/>
</dbReference>
<evidence type="ECO:0000313" key="2">
    <source>
        <dbReference type="EMBL" id="BAJ01834.1"/>
    </source>
</evidence>
<dbReference type="KEGG" id="svo:SVI_1863"/>
<name>D4ZJI5_SHEVD</name>
<feature type="signal peptide" evidence="1">
    <location>
        <begin position="1"/>
        <end position="30"/>
    </location>
</feature>
<reference evidence="3" key="1">
    <citation type="journal article" date="2010" name="Mol. Biosyst.">
        <title>Complete genome sequence and comparative analysis of Shewanella violacea, a psychrophilic and piezophilic bacterium from deep sea floor sediments.</title>
        <authorList>
            <person name="Aono E."/>
            <person name="Baba T."/>
            <person name="Ara T."/>
            <person name="Nishi T."/>
            <person name="Nakamichi T."/>
            <person name="Inamoto E."/>
            <person name="Toyonaga H."/>
            <person name="Hasegawa M."/>
            <person name="Takai Y."/>
            <person name="Okumura Y."/>
            <person name="Baba M."/>
            <person name="Tomita M."/>
            <person name="Kato C."/>
            <person name="Oshima T."/>
            <person name="Nakasone K."/>
            <person name="Mori H."/>
        </authorList>
    </citation>
    <scope>NUCLEOTIDE SEQUENCE [LARGE SCALE GENOMIC DNA]</scope>
    <source>
        <strain evidence="3">JCM 10179 / CIP 106290 / LMG 19151 / DSS12</strain>
    </source>
</reference>
<protein>
    <recommendedName>
        <fullName evidence="4">DUF3466 family protein</fullName>
    </recommendedName>
</protein>
<feature type="chain" id="PRO_5003067900" description="DUF3466 family protein" evidence="1">
    <location>
        <begin position="31"/>
        <end position="641"/>
    </location>
</feature>
<dbReference type="STRING" id="637905.SVI_1863"/>